<dbReference type="AlphaFoldDB" id="A0A916XRG5"/>
<evidence type="ECO:0008006" key="15">
    <source>
        <dbReference type="Google" id="ProtNLM"/>
    </source>
</evidence>
<evidence type="ECO:0000256" key="1">
    <source>
        <dbReference type="ARBA" id="ARBA00004651"/>
    </source>
</evidence>
<dbReference type="RefSeq" id="WP_210319222.1">
    <property type="nucleotide sequence ID" value="NZ_BMJJ01000001.1"/>
</dbReference>
<feature type="compositionally biased region" description="Basic and acidic residues" evidence="11">
    <location>
        <begin position="8"/>
        <end position="19"/>
    </location>
</feature>
<dbReference type="SUPFAM" id="SSF144083">
    <property type="entry name" value="Magnesium transport protein CorA, transmembrane region"/>
    <property type="match status" value="1"/>
</dbReference>
<evidence type="ECO:0000256" key="12">
    <source>
        <dbReference type="SAM" id="Phobius"/>
    </source>
</evidence>
<reference evidence="13" key="1">
    <citation type="journal article" date="2014" name="Int. J. Syst. Evol. Microbiol.">
        <title>Complete genome sequence of Corynebacterium casei LMG S-19264T (=DSM 44701T), isolated from a smear-ripened cheese.</title>
        <authorList>
            <consortium name="US DOE Joint Genome Institute (JGI-PGF)"/>
            <person name="Walter F."/>
            <person name="Albersmeier A."/>
            <person name="Kalinowski J."/>
            <person name="Ruckert C."/>
        </authorList>
    </citation>
    <scope>NUCLEOTIDE SEQUENCE</scope>
    <source>
        <strain evidence="13">CGMCC 1.15493</strain>
    </source>
</reference>
<accession>A0A916XRG5</accession>
<dbReference type="InterPro" id="IPR045861">
    <property type="entry name" value="CorA_cytoplasmic_dom"/>
</dbReference>
<gene>
    <name evidence="13" type="ORF">GCM10011335_01110</name>
</gene>
<dbReference type="Proteomes" id="UP000613160">
    <property type="component" value="Unassembled WGS sequence"/>
</dbReference>
<comment type="subcellular location">
    <subcellularLocation>
        <location evidence="1">Cell membrane</location>
        <topology evidence="1">Multi-pass membrane protein</topology>
    </subcellularLocation>
</comment>
<proteinExistence type="inferred from homology"/>
<keyword evidence="4" id="KW-1003">Cell membrane</keyword>
<sequence>MAALNRQGGRDEGSGRDPVDDPLPPPGRLRWFHVNLADQSSCRWIADLSCLPEAVRDLLLSPEGHQRALVEGGFVALVLHDFEVDFGKDETSRIGALRVAIGPGLMITARHHPLHAADIVKRRIDAGARPVGAAEALDLLVTAIASIAARSTQAMTARIQASEDALLSDGWEPDPRDLVAWRRRSVQLHRQLSGIRGVLLRLEEDEDLPPLLLPAVERLGQRVAALDSDVVSAQSDLRLLRDELDLQAQRRTNRNLYVLSILSALLLPATLVTGLFGMNTAGMPFAHSPWGTVFGALAAAASAGAVYVWLRRQGFLDGR</sequence>
<dbReference type="GO" id="GO:0000287">
    <property type="term" value="F:magnesium ion binding"/>
    <property type="evidence" value="ECO:0007669"/>
    <property type="project" value="TreeGrafter"/>
</dbReference>
<organism evidence="13 14">
    <name type="scientific">Aureimonas glaciei</name>
    <dbReference type="NCBI Taxonomy" id="1776957"/>
    <lineage>
        <taxon>Bacteria</taxon>
        <taxon>Pseudomonadati</taxon>
        <taxon>Pseudomonadota</taxon>
        <taxon>Alphaproteobacteria</taxon>
        <taxon>Hyphomicrobiales</taxon>
        <taxon>Aurantimonadaceae</taxon>
        <taxon>Aureimonas</taxon>
    </lineage>
</organism>
<evidence type="ECO:0000256" key="5">
    <source>
        <dbReference type="ARBA" id="ARBA00022519"/>
    </source>
</evidence>
<dbReference type="Gene3D" id="3.30.460.20">
    <property type="entry name" value="CorA soluble domain-like"/>
    <property type="match status" value="1"/>
</dbReference>
<comment type="caution">
    <text evidence="13">The sequence shown here is derived from an EMBL/GenBank/DDBJ whole genome shotgun (WGS) entry which is preliminary data.</text>
</comment>
<reference evidence="13" key="2">
    <citation type="submission" date="2020-09" db="EMBL/GenBank/DDBJ databases">
        <authorList>
            <person name="Sun Q."/>
            <person name="Zhou Y."/>
        </authorList>
    </citation>
    <scope>NUCLEOTIDE SEQUENCE</scope>
    <source>
        <strain evidence="13">CGMCC 1.15493</strain>
    </source>
</reference>
<evidence type="ECO:0000256" key="4">
    <source>
        <dbReference type="ARBA" id="ARBA00022475"/>
    </source>
</evidence>
<keyword evidence="8 12" id="KW-1133">Transmembrane helix</keyword>
<dbReference type="PANTHER" id="PTHR46494">
    <property type="entry name" value="CORA FAMILY METAL ION TRANSPORTER (EUROFUNG)"/>
    <property type="match status" value="1"/>
</dbReference>
<evidence type="ECO:0000256" key="3">
    <source>
        <dbReference type="ARBA" id="ARBA00022448"/>
    </source>
</evidence>
<evidence type="ECO:0000256" key="9">
    <source>
        <dbReference type="ARBA" id="ARBA00023065"/>
    </source>
</evidence>
<evidence type="ECO:0000256" key="11">
    <source>
        <dbReference type="SAM" id="MobiDB-lite"/>
    </source>
</evidence>
<dbReference type="EMBL" id="BMJJ01000001">
    <property type="protein sequence ID" value="GGD02241.1"/>
    <property type="molecule type" value="Genomic_DNA"/>
</dbReference>
<feature type="transmembrane region" description="Helical" evidence="12">
    <location>
        <begin position="290"/>
        <end position="310"/>
    </location>
</feature>
<protein>
    <recommendedName>
        <fullName evidence="15">Magnesium transporter CorA</fullName>
    </recommendedName>
</protein>
<dbReference type="GO" id="GO:0015087">
    <property type="term" value="F:cobalt ion transmembrane transporter activity"/>
    <property type="evidence" value="ECO:0007669"/>
    <property type="project" value="TreeGrafter"/>
</dbReference>
<evidence type="ECO:0000256" key="7">
    <source>
        <dbReference type="ARBA" id="ARBA00022833"/>
    </source>
</evidence>
<keyword evidence="14" id="KW-1185">Reference proteome</keyword>
<keyword evidence="7" id="KW-0862">Zinc</keyword>
<feature type="region of interest" description="Disordered" evidence="11">
    <location>
        <begin position="1"/>
        <end position="24"/>
    </location>
</feature>
<evidence type="ECO:0000256" key="10">
    <source>
        <dbReference type="ARBA" id="ARBA00023136"/>
    </source>
</evidence>
<name>A0A916XRG5_9HYPH</name>
<keyword evidence="10 12" id="KW-0472">Membrane</keyword>
<dbReference type="Gene3D" id="1.20.58.340">
    <property type="entry name" value="Magnesium transport protein CorA, transmembrane region"/>
    <property type="match status" value="2"/>
</dbReference>
<evidence type="ECO:0000256" key="8">
    <source>
        <dbReference type="ARBA" id="ARBA00022989"/>
    </source>
</evidence>
<dbReference type="GO" id="GO:0050897">
    <property type="term" value="F:cobalt ion binding"/>
    <property type="evidence" value="ECO:0007669"/>
    <property type="project" value="TreeGrafter"/>
</dbReference>
<dbReference type="GO" id="GO:0005886">
    <property type="term" value="C:plasma membrane"/>
    <property type="evidence" value="ECO:0007669"/>
    <property type="project" value="UniProtKB-SubCell"/>
</dbReference>
<keyword evidence="6 12" id="KW-0812">Transmembrane</keyword>
<comment type="similarity">
    <text evidence="2">Belongs to the CorA metal ion transporter (MIT) (TC 1.A.35) family.</text>
</comment>
<dbReference type="InterPro" id="IPR002523">
    <property type="entry name" value="MgTranspt_CorA/ZnTranspt_ZntB"/>
</dbReference>
<keyword evidence="9" id="KW-0406">Ion transport</keyword>
<keyword evidence="3" id="KW-0813">Transport</keyword>
<dbReference type="InterPro" id="IPR045863">
    <property type="entry name" value="CorA_TM1_TM2"/>
</dbReference>
<dbReference type="PANTHER" id="PTHR46494:SF3">
    <property type="entry name" value="ZINC TRANSPORT PROTEIN ZNTB"/>
    <property type="match status" value="1"/>
</dbReference>
<evidence type="ECO:0000313" key="14">
    <source>
        <dbReference type="Proteomes" id="UP000613160"/>
    </source>
</evidence>
<dbReference type="GO" id="GO:0015095">
    <property type="term" value="F:magnesium ion transmembrane transporter activity"/>
    <property type="evidence" value="ECO:0007669"/>
    <property type="project" value="TreeGrafter"/>
</dbReference>
<dbReference type="SUPFAM" id="SSF143865">
    <property type="entry name" value="CorA soluble domain-like"/>
    <property type="match status" value="1"/>
</dbReference>
<evidence type="ECO:0000256" key="2">
    <source>
        <dbReference type="ARBA" id="ARBA00009765"/>
    </source>
</evidence>
<keyword evidence="5" id="KW-0997">Cell inner membrane</keyword>
<evidence type="ECO:0000256" key="6">
    <source>
        <dbReference type="ARBA" id="ARBA00022692"/>
    </source>
</evidence>
<evidence type="ECO:0000313" key="13">
    <source>
        <dbReference type="EMBL" id="GGD02241.1"/>
    </source>
</evidence>
<feature type="transmembrane region" description="Helical" evidence="12">
    <location>
        <begin position="256"/>
        <end position="278"/>
    </location>
</feature>
<dbReference type="Pfam" id="PF01544">
    <property type="entry name" value="CorA"/>
    <property type="match status" value="1"/>
</dbReference>